<dbReference type="PRINTS" id="PR00080">
    <property type="entry name" value="SDRFAMILY"/>
</dbReference>
<keyword evidence="1" id="KW-0560">Oxidoreductase</keyword>
<dbReference type="GO" id="GO:0016491">
    <property type="term" value="F:oxidoreductase activity"/>
    <property type="evidence" value="ECO:0007669"/>
    <property type="project" value="UniProtKB-KW"/>
</dbReference>
<dbReference type="InterPro" id="IPR020904">
    <property type="entry name" value="Sc_DH/Rdtase_CS"/>
</dbReference>
<dbReference type="EMBL" id="LR785843">
    <property type="protein sequence ID" value="CAB3254165.1"/>
    <property type="molecule type" value="mRNA"/>
</dbReference>
<reference evidence="2" key="1">
    <citation type="submission" date="2020-04" db="EMBL/GenBank/DDBJ databases">
        <authorList>
            <person name="Neveu A P."/>
        </authorList>
    </citation>
    <scope>NUCLEOTIDE SEQUENCE</scope>
    <source>
        <tissue evidence="2">Whole embryo</tissue>
    </source>
</reference>
<dbReference type="SUPFAM" id="SSF51735">
    <property type="entry name" value="NAD(P)-binding Rossmann-fold domains"/>
    <property type="match status" value="1"/>
</dbReference>
<organism evidence="2">
    <name type="scientific">Phallusia mammillata</name>
    <dbReference type="NCBI Taxonomy" id="59560"/>
    <lineage>
        <taxon>Eukaryota</taxon>
        <taxon>Metazoa</taxon>
        <taxon>Chordata</taxon>
        <taxon>Tunicata</taxon>
        <taxon>Ascidiacea</taxon>
        <taxon>Phlebobranchia</taxon>
        <taxon>Ascidiidae</taxon>
        <taxon>Phallusia</taxon>
    </lineage>
</organism>
<evidence type="ECO:0000256" key="1">
    <source>
        <dbReference type="ARBA" id="ARBA00023002"/>
    </source>
</evidence>
<proteinExistence type="evidence at transcript level"/>
<dbReference type="PRINTS" id="PR00081">
    <property type="entry name" value="GDHRDH"/>
</dbReference>
<dbReference type="PROSITE" id="PS00061">
    <property type="entry name" value="ADH_SHORT"/>
    <property type="match status" value="1"/>
</dbReference>
<dbReference type="Pfam" id="PF13561">
    <property type="entry name" value="adh_short_C2"/>
    <property type="match status" value="1"/>
</dbReference>
<name>A0A6F9DFM0_9ASCI</name>
<dbReference type="AlphaFoldDB" id="A0A6F9DFM0"/>
<gene>
    <name evidence="2" type="primary">Hsd17b10-001</name>
</gene>
<evidence type="ECO:0000313" key="2">
    <source>
        <dbReference type="EMBL" id="CAB3254165.1"/>
    </source>
</evidence>
<dbReference type="InterPro" id="IPR036291">
    <property type="entry name" value="NAD(P)-bd_dom_sf"/>
</dbReference>
<dbReference type="PANTHER" id="PTHR43658">
    <property type="entry name" value="SHORT-CHAIN DEHYDROGENASE/REDUCTASE"/>
    <property type="match status" value="1"/>
</dbReference>
<dbReference type="PANTHER" id="PTHR43658:SF8">
    <property type="entry name" value="17-BETA-HYDROXYSTEROID DEHYDROGENASE 14-RELATED"/>
    <property type="match status" value="1"/>
</dbReference>
<protein>
    <submittedName>
        <fullName evidence="2">3-hydroxyacyl-CoA dehydrogenase type-2-like</fullName>
    </submittedName>
</protein>
<sequence>MDQIITHWGQLDIAVNCAGVFAPRAMYNDRTKETLSLESFQKTIDVNLNGTFNVCRLAAKEMAKNMPGPSGERGIIITTASIAATDGAMGSVGYGGAKGGVASMTLPMARDLAVCGIRVVAISPGVFNTPMADVLPKKAHLRTMEDIVFPQRLGQPDEFAHVVQLIAENQMLNACIIRLDAGLRNQAGNRKTVKEIPNNKL</sequence>
<accession>A0A6F9DFM0</accession>
<dbReference type="InterPro" id="IPR002347">
    <property type="entry name" value="SDR_fam"/>
</dbReference>
<dbReference type="Gene3D" id="3.40.50.720">
    <property type="entry name" value="NAD(P)-binding Rossmann-like Domain"/>
    <property type="match status" value="1"/>
</dbReference>